<proteinExistence type="predicted"/>
<evidence type="ECO:0000256" key="1">
    <source>
        <dbReference type="SAM" id="Phobius"/>
    </source>
</evidence>
<feature type="transmembrane region" description="Helical" evidence="1">
    <location>
        <begin position="54"/>
        <end position="74"/>
    </location>
</feature>
<keyword evidence="1" id="KW-1133">Transmembrane helix</keyword>
<comment type="caution">
    <text evidence="2">The sequence shown here is derived from an EMBL/GenBank/DDBJ whole genome shotgun (WGS) entry which is preliminary data.</text>
</comment>
<dbReference type="Proteomes" id="UP000706151">
    <property type="component" value="Unassembled WGS sequence"/>
</dbReference>
<dbReference type="EMBL" id="JADJOT010000011">
    <property type="protein sequence ID" value="MBK7955716.1"/>
    <property type="molecule type" value="Genomic_DNA"/>
</dbReference>
<protein>
    <submittedName>
        <fullName evidence="2">Uncharacterized protein</fullName>
    </submittedName>
</protein>
<name>A0A935TBU7_9PROT</name>
<keyword evidence="1" id="KW-0472">Membrane</keyword>
<keyword evidence="1" id="KW-0812">Transmembrane</keyword>
<gene>
    <name evidence="2" type="ORF">IPK02_18210</name>
</gene>
<dbReference type="AlphaFoldDB" id="A0A935TBU7"/>
<evidence type="ECO:0000313" key="2">
    <source>
        <dbReference type="EMBL" id="MBK7955716.1"/>
    </source>
</evidence>
<sequence length="82" mass="8563">MAICATVDVAGFVKMLPGVALNDCTGYVLLDKADWINNGLVQGLLTIPAGEDFAALWGAGFVLPVTLSMIAWAVSKIVGVIR</sequence>
<evidence type="ECO:0000313" key="3">
    <source>
        <dbReference type="Proteomes" id="UP000706151"/>
    </source>
</evidence>
<accession>A0A935TBU7</accession>
<organism evidence="2 3">
    <name type="scientific">Candidatus Accumulibacter affinis</name>
    <dbReference type="NCBI Taxonomy" id="2954384"/>
    <lineage>
        <taxon>Bacteria</taxon>
        <taxon>Pseudomonadati</taxon>
        <taxon>Pseudomonadota</taxon>
        <taxon>Betaproteobacteria</taxon>
        <taxon>Candidatus Accumulibacter</taxon>
    </lineage>
</organism>
<reference evidence="2 3" key="1">
    <citation type="submission" date="2020-10" db="EMBL/GenBank/DDBJ databases">
        <title>Connecting structure to function with the recovery of over 1000 high-quality activated sludge metagenome-assembled genomes encoding full-length rRNA genes using long-read sequencing.</title>
        <authorList>
            <person name="Singleton C.M."/>
            <person name="Petriglieri F."/>
            <person name="Kristensen J.M."/>
            <person name="Kirkegaard R.H."/>
            <person name="Michaelsen T.Y."/>
            <person name="Andersen M.H."/>
            <person name="Karst S.M."/>
            <person name="Dueholm M.S."/>
            <person name="Nielsen P.H."/>
            <person name="Albertsen M."/>
        </authorList>
    </citation>
    <scope>NUCLEOTIDE SEQUENCE [LARGE SCALE GENOMIC DNA]</scope>
    <source>
        <strain evidence="2">Fred_18-Q3-R57-64_BAT3C.720</strain>
    </source>
</reference>